<protein>
    <recommendedName>
        <fullName evidence="6">Methionine aminopeptidase</fullName>
        <ecNumber evidence="6">3.4.11.18</ecNumber>
    </recommendedName>
</protein>
<organism evidence="8 9">
    <name type="scientific">Rhynocoris fuscipes</name>
    <dbReference type="NCBI Taxonomy" id="488301"/>
    <lineage>
        <taxon>Eukaryota</taxon>
        <taxon>Metazoa</taxon>
        <taxon>Ecdysozoa</taxon>
        <taxon>Arthropoda</taxon>
        <taxon>Hexapoda</taxon>
        <taxon>Insecta</taxon>
        <taxon>Pterygota</taxon>
        <taxon>Neoptera</taxon>
        <taxon>Paraneoptera</taxon>
        <taxon>Hemiptera</taxon>
        <taxon>Heteroptera</taxon>
        <taxon>Panheteroptera</taxon>
        <taxon>Cimicomorpha</taxon>
        <taxon>Reduviidae</taxon>
        <taxon>Harpactorinae</taxon>
        <taxon>Harpactorini</taxon>
        <taxon>Rhynocoris</taxon>
    </lineage>
</organism>
<dbReference type="Proteomes" id="UP001461498">
    <property type="component" value="Unassembled WGS sequence"/>
</dbReference>
<comment type="similarity">
    <text evidence="5">Belongs to the peptidase M24A family. Methionine aminopeptidase type 1 subfamily.</text>
</comment>
<evidence type="ECO:0000256" key="2">
    <source>
        <dbReference type="ARBA" id="ARBA00022670"/>
    </source>
</evidence>
<dbReference type="HAMAP" id="MF_01974">
    <property type="entry name" value="MetAP_1"/>
    <property type="match status" value="1"/>
</dbReference>
<keyword evidence="2 5" id="KW-0645">Protease</keyword>
<evidence type="ECO:0000256" key="5">
    <source>
        <dbReference type="HAMAP-Rule" id="MF_03174"/>
    </source>
</evidence>
<evidence type="ECO:0000313" key="8">
    <source>
        <dbReference type="EMBL" id="KAK9496727.1"/>
    </source>
</evidence>
<dbReference type="InterPro" id="IPR036005">
    <property type="entry name" value="Creatinase/aminopeptidase-like"/>
</dbReference>
<evidence type="ECO:0000256" key="6">
    <source>
        <dbReference type="RuleBase" id="RU003653"/>
    </source>
</evidence>
<keyword evidence="4 5" id="KW-0378">Hydrolase</keyword>
<feature type="binding site" evidence="5">
    <location>
        <position position="164"/>
    </location>
    <ligand>
        <name>a divalent metal cation</name>
        <dbReference type="ChEBI" id="CHEBI:60240"/>
        <label>1</label>
    </ligand>
</feature>
<keyword evidence="9" id="KW-1185">Reference proteome</keyword>
<comment type="catalytic activity">
    <reaction evidence="5 6">
        <text>Release of N-terminal amino acids, preferentially methionine, from peptides and arylamides.</text>
        <dbReference type="EC" id="3.4.11.18"/>
    </reaction>
</comment>
<gene>
    <name evidence="8" type="ORF">O3M35_013020</name>
</gene>
<dbReference type="PANTHER" id="PTHR43330">
    <property type="entry name" value="METHIONINE AMINOPEPTIDASE"/>
    <property type="match status" value="1"/>
</dbReference>
<keyword evidence="3 5" id="KW-0479">Metal-binding</keyword>
<dbReference type="GO" id="GO:0006508">
    <property type="term" value="P:proteolysis"/>
    <property type="evidence" value="ECO:0007669"/>
    <property type="project" value="UniProtKB-KW"/>
</dbReference>
<dbReference type="CDD" id="cd01086">
    <property type="entry name" value="MetAP1"/>
    <property type="match status" value="1"/>
</dbReference>
<evidence type="ECO:0000256" key="1">
    <source>
        <dbReference type="ARBA" id="ARBA00022438"/>
    </source>
</evidence>
<dbReference type="SUPFAM" id="SSF55920">
    <property type="entry name" value="Creatinase/aminopeptidase"/>
    <property type="match status" value="1"/>
</dbReference>
<dbReference type="NCBIfam" id="TIGR00500">
    <property type="entry name" value="met_pdase_I"/>
    <property type="match status" value="1"/>
</dbReference>
<feature type="binding site" evidence="5">
    <location>
        <position position="164"/>
    </location>
    <ligand>
        <name>a divalent metal cation</name>
        <dbReference type="ChEBI" id="CHEBI:60240"/>
        <label>2</label>
        <note>catalytic</note>
    </ligand>
</feature>
<feature type="binding site" evidence="5">
    <location>
        <position position="227"/>
    </location>
    <ligand>
        <name>a divalent metal cation</name>
        <dbReference type="ChEBI" id="CHEBI:60240"/>
        <label>2</label>
        <note>catalytic</note>
    </ligand>
</feature>
<dbReference type="PRINTS" id="PR00599">
    <property type="entry name" value="MAPEPTIDASE"/>
</dbReference>
<dbReference type="EMBL" id="JAPXFL010000060">
    <property type="protein sequence ID" value="KAK9496727.1"/>
    <property type="molecule type" value="Genomic_DNA"/>
</dbReference>
<dbReference type="InterPro" id="IPR001714">
    <property type="entry name" value="Pept_M24_MAP"/>
</dbReference>
<feature type="binding site" evidence="5">
    <location>
        <position position="261"/>
    </location>
    <ligand>
        <name>a divalent metal cation</name>
        <dbReference type="ChEBI" id="CHEBI:60240"/>
        <label>2</label>
        <note>catalytic</note>
    </ligand>
</feature>
<dbReference type="PANTHER" id="PTHR43330:SF8">
    <property type="entry name" value="METHIONINE AMINOPEPTIDASE 1D, MITOCHONDRIAL"/>
    <property type="match status" value="1"/>
</dbReference>
<comment type="cofactor">
    <cofactor evidence="5">
        <name>Co(2+)</name>
        <dbReference type="ChEBI" id="CHEBI:48828"/>
    </cofactor>
    <cofactor evidence="5">
        <name>Zn(2+)</name>
        <dbReference type="ChEBI" id="CHEBI:29105"/>
    </cofactor>
    <cofactor evidence="5">
        <name>Mn(2+)</name>
        <dbReference type="ChEBI" id="CHEBI:29035"/>
    </cofactor>
    <cofactor evidence="5">
        <name>Fe(2+)</name>
        <dbReference type="ChEBI" id="CHEBI:29033"/>
    </cofactor>
    <text evidence="5">Binds 2 divalent metal cations per subunit. Has a high-affinity and a low affinity metal-binding site. The true nature of the physiological cofactor is under debate. The enzyme is active with cobalt, zinc, manganese or divalent iron ions. Most likely, methionine aminopeptidases function as mononuclear Fe(2+)-metalloproteases under physiological conditions, and the catalytically relevant metal-binding site has been assigned to the histidine-containing high-affinity site.</text>
</comment>
<accession>A0AAW1CF77</accession>
<feature type="binding site" evidence="5">
    <location>
        <position position="136"/>
    </location>
    <ligand>
        <name>substrate</name>
    </ligand>
</feature>
<dbReference type="InterPro" id="IPR002467">
    <property type="entry name" value="Pept_M24A_MAP1"/>
</dbReference>
<feature type="binding site" evidence="5">
    <location>
        <position position="292"/>
    </location>
    <ligand>
        <name>a divalent metal cation</name>
        <dbReference type="ChEBI" id="CHEBI:60240"/>
        <label>2</label>
        <note>catalytic</note>
    </ligand>
</feature>
<name>A0AAW1CF77_9HEMI</name>
<dbReference type="Pfam" id="PF00557">
    <property type="entry name" value="Peptidase_M24"/>
    <property type="match status" value="1"/>
</dbReference>
<comment type="caution">
    <text evidence="8">The sequence shown here is derived from an EMBL/GenBank/DDBJ whole genome shotgun (WGS) entry which is preliminary data.</text>
</comment>
<evidence type="ECO:0000259" key="7">
    <source>
        <dbReference type="Pfam" id="PF00557"/>
    </source>
</evidence>
<dbReference type="GO" id="GO:0070006">
    <property type="term" value="F:metalloaminopeptidase activity"/>
    <property type="evidence" value="ECO:0007669"/>
    <property type="project" value="UniProtKB-UniRule"/>
</dbReference>
<dbReference type="InterPro" id="IPR000994">
    <property type="entry name" value="Pept_M24"/>
</dbReference>
<dbReference type="PROSITE" id="PS00680">
    <property type="entry name" value="MAP_1"/>
    <property type="match status" value="1"/>
</dbReference>
<feature type="domain" description="Peptidase M24" evidence="7">
    <location>
        <begin position="70"/>
        <end position="299"/>
    </location>
</feature>
<feature type="binding site" evidence="5">
    <location>
        <position position="292"/>
    </location>
    <ligand>
        <name>a divalent metal cation</name>
        <dbReference type="ChEBI" id="CHEBI:60240"/>
        <label>1</label>
    </ligand>
</feature>
<proteinExistence type="inferred from homology"/>
<comment type="function">
    <text evidence="6">Cotranslationally removes the N-terminal methionine from nascent proteins. The N-terminal methionine is often cleaved when the second residue in the primary sequence is small and uncharged (Met-Ala-, Cys, Gly, Pro, Ser, Thr, or Val).</text>
</comment>
<dbReference type="AlphaFoldDB" id="A0AAW1CF77"/>
<feature type="binding site" evidence="5">
    <location>
        <position position="153"/>
    </location>
    <ligand>
        <name>a divalent metal cation</name>
        <dbReference type="ChEBI" id="CHEBI:60240"/>
        <label>1</label>
    </ligand>
</feature>
<dbReference type="EC" id="3.4.11.18" evidence="6"/>
<evidence type="ECO:0000256" key="3">
    <source>
        <dbReference type="ARBA" id="ARBA00022723"/>
    </source>
</evidence>
<dbReference type="Gene3D" id="3.90.230.10">
    <property type="entry name" value="Creatinase/methionine aminopeptidase superfamily"/>
    <property type="match status" value="1"/>
</dbReference>
<dbReference type="GO" id="GO:0046872">
    <property type="term" value="F:metal ion binding"/>
    <property type="evidence" value="ECO:0007669"/>
    <property type="project" value="UniProtKB-UniRule"/>
</dbReference>
<feature type="binding site" evidence="5">
    <location>
        <position position="234"/>
    </location>
    <ligand>
        <name>substrate</name>
    </ligand>
</feature>
<keyword evidence="1 5" id="KW-0031">Aminopeptidase</keyword>
<reference evidence="8 9" key="1">
    <citation type="submission" date="2022-12" db="EMBL/GenBank/DDBJ databases">
        <title>Chromosome-level genome assembly of true bugs.</title>
        <authorList>
            <person name="Ma L."/>
            <person name="Li H."/>
        </authorList>
    </citation>
    <scope>NUCLEOTIDE SEQUENCE [LARGE SCALE GENOMIC DNA]</scope>
    <source>
        <strain evidence="8">Lab_2022b</strain>
    </source>
</reference>
<sequence length="311" mass="34600">MKIKELVSYRTWRKLFYMRKKIGAYEVVTPWKRSPALTVPSHIIKPNYAVSGIPLDSPDVAEKLSTEELEAMRRTCLLATDILKSLKNFIQVGVTTESIDSEVHKLCIENNAYPSPLNYHGYPKSCCTSVNNVACHGIPDTRPLADGDIINVDVTVFREGVHGDCSTMFLVGNVDDHGKKLCSVAKESLDKAVSICKPGVPFSTIGEVIEDYVRSHNFTVIPAFLGHGIGTYFHGVPDIYHFRYEGDNGDKMEEGMCFTIEPVVGDGSKEVDILDDQWTSVTVDDSRTAQYEYTLLITKDGVEILTPHHVP</sequence>
<evidence type="ECO:0000256" key="4">
    <source>
        <dbReference type="ARBA" id="ARBA00022801"/>
    </source>
</evidence>
<dbReference type="GO" id="GO:0004239">
    <property type="term" value="F:initiator methionyl aminopeptidase activity"/>
    <property type="evidence" value="ECO:0007669"/>
    <property type="project" value="UniProtKB-UniRule"/>
</dbReference>
<evidence type="ECO:0000313" key="9">
    <source>
        <dbReference type="Proteomes" id="UP001461498"/>
    </source>
</evidence>